<dbReference type="InterPro" id="IPR046187">
    <property type="entry name" value="DUF6215"/>
</dbReference>
<dbReference type="Proteomes" id="UP001595975">
    <property type="component" value="Unassembled WGS sequence"/>
</dbReference>
<keyword evidence="2" id="KW-1133">Transmembrane helix</keyword>
<feature type="compositionally biased region" description="Basic and acidic residues" evidence="1">
    <location>
        <begin position="1"/>
        <end position="12"/>
    </location>
</feature>
<gene>
    <name evidence="3" type="ORF">ACFP3U_36655</name>
</gene>
<dbReference type="Pfam" id="PF19721">
    <property type="entry name" value="DUF6215"/>
    <property type="match status" value="1"/>
</dbReference>
<keyword evidence="2" id="KW-0812">Transmembrane</keyword>
<evidence type="ECO:0000256" key="2">
    <source>
        <dbReference type="SAM" id="Phobius"/>
    </source>
</evidence>
<name>A0ABW0XIZ4_9ACTN</name>
<protein>
    <submittedName>
        <fullName evidence="3">DUF6215 domain-containing protein</fullName>
    </submittedName>
</protein>
<dbReference type="RefSeq" id="WP_380230106.1">
    <property type="nucleotide sequence ID" value="NZ_JBHSOF010000111.1"/>
</dbReference>
<feature type="region of interest" description="Disordered" evidence="1">
    <location>
        <begin position="1"/>
        <end position="26"/>
    </location>
</feature>
<dbReference type="EMBL" id="JBHSOF010000111">
    <property type="protein sequence ID" value="MFC5668476.1"/>
    <property type="molecule type" value="Genomic_DNA"/>
</dbReference>
<evidence type="ECO:0000313" key="3">
    <source>
        <dbReference type="EMBL" id="MFC5668476.1"/>
    </source>
</evidence>
<evidence type="ECO:0000256" key="1">
    <source>
        <dbReference type="SAM" id="MobiDB-lite"/>
    </source>
</evidence>
<accession>A0ABW0XIZ4</accession>
<organism evidence="3 4">
    <name type="scientific">Kitasatospora misakiensis</name>
    <dbReference type="NCBI Taxonomy" id="67330"/>
    <lineage>
        <taxon>Bacteria</taxon>
        <taxon>Bacillati</taxon>
        <taxon>Actinomycetota</taxon>
        <taxon>Actinomycetes</taxon>
        <taxon>Kitasatosporales</taxon>
        <taxon>Streptomycetaceae</taxon>
        <taxon>Kitasatospora</taxon>
    </lineage>
</organism>
<comment type="caution">
    <text evidence="3">The sequence shown here is derived from an EMBL/GenBank/DDBJ whole genome shotgun (WGS) entry which is preliminary data.</text>
</comment>
<proteinExistence type="predicted"/>
<sequence>MNDQEMLDRPDLPGEESPGPRFPGPQVVAERRGGRWAMPGAVLLVVLLAAGAAVAVVADPPSGDADASGNATCAPPQADDAPGYPALCAALNRPDLPDLAGVPGGRVSLAGSHLVLRLGGDGKEPPVATAQVQIGSVQVSVTDHPDMAPEDFLLFSDLPRTQAPVLGHPITAYRMRTMGGAPATGGRCW</sequence>
<keyword evidence="4" id="KW-1185">Reference proteome</keyword>
<evidence type="ECO:0000313" key="4">
    <source>
        <dbReference type="Proteomes" id="UP001595975"/>
    </source>
</evidence>
<keyword evidence="2" id="KW-0472">Membrane</keyword>
<feature type="transmembrane region" description="Helical" evidence="2">
    <location>
        <begin position="36"/>
        <end position="58"/>
    </location>
</feature>
<reference evidence="4" key="1">
    <citation type="journal article" date="2019" name="Int. J. Syst. Evol. Microbiol.">
        <title>The Global Catalogue of Microorganisms (GCM) 10K type strain sequencing project: providing services to taxonomists for standard genome sequencing and annotation.</title>
        <authorList>
            <consortium name="The Broad Institute Genomics Platform"/>
            <consortium name="The Broad Institute Genome Sequencing Center for Infectious Disease"/>
            <person name="Wu L."/>
            <person name="Ma J."/>
        </authorList>
    </citation>
    <scope>NUCLEOTIDE SEQUENCE [LARGE SCALE GENOMIC DNA]</scope>
    <source>
        <strain evidence="4">CGMCC 4.1437</strain>
    </source>
</reference>